<keyword evidence="2" id="KW-1185">Reference proteome</keyword>
<proteinExistence type="predicted"/>
<evidence type="ECO:0000313" key="1">
    <source>
        <dbReference type="EMBL" id="MVB11436.1"/>
    </source>
</evidence>
<gene>
    <name evidence="1" type="ORF">CAFE_21510</name>
</gene>
<reference evidence="1 2" key="1">
    <citation type="submission" date="2019-09" db="EMBL/GenBank/DDBJ databases">
        <title>Genome sequence of Clostridium sp. EA1.</title>
        <authorList>
            <person name="Poehlein A."/>
            <person name="Bengelsdorf F.R."/>
            <person name="Daniel R."/>
        </authorList>
    </citation>
    <scope>NUCLEOTIDE SEQUENCE [LARGE SCALE GENOMIC DNA]</scope>
    <source>
        <strain evidence="1 2">EA1</strain>
    </source>
</reference>
<dbReference type="Proteomes" id="UP000469440">
    <property type="component" value="Unassembled WGS sequence"/>
</dbReference>
<protein>
    <recommendedName>
        <fullName evidence="3">Restriction endonuclease subunit M</fullName>
    </recommendedName>
</protein>
<sequence>MQVNPEIDILERDIADYSSLLLHIILLDHTTGRNIIWATEDYAQFGEEYGAKKSIQATQITGNYSKVIQPRITKAQTDQISRTRDKAEVFTPSWICNAQNNLIDEAWFGRKNIFNTPRGTSWVAKTKPIVFPNKKGCTWQKYVDAKRMEISCGEAPYLVSRYDTTTGKIIALPSRIGLLDRKLRIVNENTDEESEWFKWTKRAFQSVYAYEFQGDNLLLARENLLYTFIDNVRFKLQRDPTIHELESIATIISWNLWQMDGMTYTIPYGEAKEDSNQLSLFDEGYINGSMEPQNEVFAKLCLIKDWRSKVILEYKSLVKEARP</sequence>
<name>A0A6N8I026_9FIRM</name>
<dbReference type="EMBL" id="VWXL01000058">
    <property type="protein sequence ID" value="MVB11436.1"/>
    <property type="molecule type" value="Genomic_DNA"/>
</dbReference>
<dbReference type="AlphaFoldDB" id="A0A6N8I026"/>
<organism evidence="1 2">
    <name type="scientific">Caproicibacter fermentans</name>
    <dbReference type="NCBI Taxonomy" id="2576756"/>
    <lineage>
        <taxon>Bacteria</taxon>
        <taxon>Bacillati</taxon>
        <taxon>Bacillota</taxon>
        <taxon>Clostridia</taxon>
        <taxon>Eubacteriales</taxon>
        <taxon>Acutalibacteraceae</taxon>
        <taxon>Caproicibacter</taxon>
    </lineage>
</organism>
<evidence type="ECO:0008006" key="3">
    <source>
        <dbReference type="Google" id="ProtNLM"/>
    </source>
</evidence>
<comment type="caution">
    <text evidence="1">The sequence shown here is derived from an EMBL/GenBank/DDBJ whole genome shotgun (WGS) entry which is preliminary data.</text>
</comment>
<accession>A0A6N8I026</accession>
<evidence type="ECO:0000313" key="2">
    <source>
        <dbReference type="Proteomes" id="UP000469440"/>
    </source>
</evidence>
<dbReference type="RefSeq" id="WP_330593943.1">
    <property type="nucleotide sequence ID" value="NZ_VWXL01000058.1"/>
</dbReference>